<feature type="transmembrane region" description="Helical" evidence="1">
    <location>
        <begin position="73"/>
        <end position="93"/>
    </location>
</feature>
<evidence type="ECO:0000256" key="1">
    <source>
        <dbReference type="SAM" id="Phobius"/>
    </source>
</evidence>
<evidence type="ECO:0000313" key="3">
    <source>
        <dbReference type="Proteomes" id="UP000792457"/>
    </source>
</evidence>
<feature type="transmembrane region" description="Helical" evidence="1">
    <location>
        <begin position="138"/>
        <end position="160"/>
    </location>
</feature>
<gene>
    <name evidence="2" type="ORF">J437_LFUL016276</name>
</gene>
<dbReference type="Proteomes" id="UP000792457">
    <property type="component" value="Unassembled WGS sequence"/>
</dbReference>
<feature type="transmembrane region" description="Helical" evidence="1">
    <location>
        <begin position="181"/>
        <end position="200"/>
    </location>
</feature>
<accession>A0A8K0P9W3</accession>
<dbReference type="PANTHER" id="PTHR39074">
    <property type="entry name" value="AGAP007547-PA"/>
    <property type="match status" value="1"/>
</dbReference>
<dbReference type="EMBL" id="KZ308971">
    <property type="protein sequence ID" value="KAG8235954.1"/>
    <property type="molecule type" value="Genomic_DNA"/>
</dbReference>
<proteinExistence type="predicted"/>
<dbReference type="AlphaFoldDB" id="A0A8K0P9W3"/>
<keyword evidence="1" id="KW-1133">Transmembrane helix</keyword>
<feature type="transmembrane region" description="Helical" evidence="1">
    <location>
        <begin position="39"/>
        <end position="61"/>
    </location>
</feature>
<comment type="caution">
    <text evidence="2">The sequence shown here is derived from an EMBL/GenBank/DDBJ whole genome shotgun (WGS) entry which is preliminary data.</text>
</comment>
<protein>
    <submittedName>
        <fullName evidence="2">Uncharacterized protein</fullName>
    </submittedName>
</protein>
<reference evidence="2" key="1">
    <citation type="submission" date="2013-04" db="EMBL/GenBank/DDBJ databases">
        <authorList>
            <person name="Qu J."/>
            <person name="Murali S.C."/>
            <person name="Bandaranaike D."/>
            <person name="Bellair M."/>
            <person name="Blankenburg K."/>
            <person name="Chao H."/>
            <person name="Dinh H."/>
            <person name="Doddapaneni H."/>
            <person name="Downs B."/>
            <person name="Dugan-Rocha S."/>
            <person name="Elkadiri S."/>
            <person name="Gnanaolivu R.D."/>
            <person name="Hernandez B."/>
            <person name="Javaid M."/>
            <person name="Jayaseelan J.C."/>
            <person name="Lee S."/>
            <person name="Li M."/>
            <person name="Ming W."/>
            <person name="Munidasa M."/>
            <person name="Muniz J."/>
            <person name="Nguyen L."/>
            <person name="Ongeri F."/>
            <person name="Osuji N."/>
            <person name="Pu L.-L."/>
            <person name="Puazo M."/>
            <person name="Qu C."/>
            <person name="Quiroz J."/>
            <person name="Raj R."/>
            <person name="Weissenberger G."/>
            <person name="Xin Y."/>
            <person name="Zou X."/>
            <person name="Han Y."/>
            <person name="Richards S."/>
            <person name="Worley K."/>
            <person name="Muzny D."/>
            <person name="Gibbs R."/>
        </authorList>
    </citation>
    <scope>NUCLEOTIDE SEQUENCE</scope>
    <source>
        <strain evidence="2">Sampled in the wild</strain>
    </source>
</reference>
<dbReference type="PANTHER" id="PTHR39074:SF1">
    <property type="entry name" value="AGAP007547-PA"/>
    <property type="match status" value="1"/>
</dbReference>
<feature type="transmembrane region" description="Helical" evidence="1">
    <location>
        <begin position="12"/>
        <end position="27"/>
    </location>
</feature>
<name>A0A8K0P9W3_LADFU</name>
<organism evidence="2 3">
    <name type="scientific">Ladona fulva</name>
    <name type="common">Scarce chaser dragonfly</name>
    <name type="synonym">Libellula fulva</name>
    <dbReference type="NCBI Taxonomy" id="123851"/>
    <lineage>
        <taxon>Eukaryota</taxon>
        <taxon>Metazoa</taxon>
        <taxon>Ecdysozoa</taxon>
        <taxon>Arthropoda</taxon>
        <taxon>Hexapoda</taxon>
        <taxon>Insecta</taxon>
        <taxon>Pterygota</taxon>
        <taxon>Palaeoptera</taxon>
        <taxon>Odonata</taxon>
        <taxon>Epiprocta</taxon>
        <taxon>Anisoptera</taxon>
        <taxon>Libelluloidea</taxon>
        <taxon>Libellulidae</taxon>
        <taxon>Ladona</taxon>
    </lineage>
</organism>
<reference evidence="2" key="2">
    <citation type="submission" date="2017-10" db="EMBL/GenBank/DDBJ databases">
        <title>Ladona fulva Genome sequencing and assembly.</title>
        <authorList>
            <person name="Murali S."/>
            <person name="Richards S."/>
            <person name="Bandaranaike D."/>
            <person name="Bellair M."/>
            <person name="Blankenburg K."/>
            <person name="Chao H."/>
            <person name="Dinh H."/>
            <person name="Doddapaneni H."/>
            <person name="Dugan-Rocha S."/>
            <person name="Elkadiri S."/>
            <person name="Gnanaolivu R."/>
            <person name="Hernandez B."/>
            <person name="Skinner E."/>
            <person name="Javaid M."/>
            <person name="Lee S."/>
            <person name="Li M."/>
            <person name="Ming W."/>
            <person name="Munidasa M."/>
            <person name="Muniz J."/>
            <person name="Nguyen L."/>
            <person name="Hughes D."/>
            <person name="Osuji N."/>
            <person name="Pu L.-L."/>
            <person name="Puazo M."/>
            <person name="Qu C."/>
            <person name="Quiroz J."/>
            <person name="Raj R."/>
            <person name="Weissenberger G."/>
            <person name="Xin Y."/>
            <person name="Zou X."/>
            <person name="Han Y."/>
            <person name="Worley K."/>
            <person name="Muzny D."/>
            <person name="Gibbs R."/>
        </authorList>
    </citation>
    <scope>NUCLEOTIDE SEQUENCE</scope>
    <source>
        <strain evidence="2">Sampled in the wild</strain>
    </source>
</reference>
<feature type="transmembrane region" description="Helical" evidence="1">
    <location>
        <begin position="100"/>
        <end position="118"/>
    </location>
</feature>
<keyword evidence="1" id="KW-0472">Membrane</keyword>
<sequence length="201" mass="23183">MYFNATDNGCKMWILTVLAVLSLYESVKRLVRLALLGRLRLIMAFLFLLSLFSHYYSWWGFINYWNDEFYTQWYHQLFFTITELFSTVIILYLANMDNFVSLRAALLVSGVGFLHSIAASYDQFIVNVVQGKGQAHQVVRDVCLMVPDLFQFILPLMMIFRASLKKRHSISGYATAIGEHMSELVALAMLIFIGIIIILLL</sequence>
<keyword evidence="1" id="KW-0812">Transmembrane</keyword>
<keyword evidence="3" id="KW-1185">Reference proteome</keyword>
<dbReference type="OrthoDB" id="10015560at2759"/>
<evidence type="ECO:0000313" key="2">
    <source>
        <dbReference type="EMBL" id="KAG8235954.1"/>
    </source>
</evidence>